<keyword evidence="2" id="KW-0229">DNA integration</keyword>
<evidence type="ECO:0000256" key="4">
    <source>
        <dbReference type="ARBA" id="ARBA00023172"/>
    </source>
</evidence>
<dbReference type="InterPro" id="IPR044068">
    <property type="entry name" value="CB"/>
</dbReference>
<protein>
    <recommendedName>
        <fullName evidence="10">Integrase</fullName>
    </recommendedName>
</protein>
<dbReference type="PROSITE" id="PS51898">
    <property type="entry name" value="TYR_RECOMBINASE"/>
    <property type="match status" value="1"/>
</dbReference>
<dbReference type="GO" id="GO:0044826">
    <property type="term" value="P:viral genome integration into host DNA"/>
    <property type="evidence" value="ECO:0007669"/>
    <property type="project" value="UniProtKB-KW"/>
</dbReference>
<dbReference type="InterPro" id="IPR011010">
    <property type="entry name" value="DNA_brk_join_enz"/>
</dbReference>
<dbReference type="AlphaFoldDB" id="A0AA48R9B2"/>
<dbReference type="Gene3D" id="3.30.160.390">
    <property type="entry name" value="Integrase, DNA-binding domain"/>
    <property type="match status" value="1"/>
</dbReference>
<dbReference type="GO" id="GO:0015074">
    <property type="term" value="P:DNA integration"/>
    <property type="evidence" value="ECO:0007669"/>
    <property type="project" value="UniProtKB-KW"/>
</dbReference>
<dbReference type="Pfam" id="PF13356">
    <property type="entry name" value="Arm-DNA-bind_3"/>
    <property type="match status" value="1"/>
</dbReference>
<keyword evidence="6" id="KW-1160">Virus entry into host cell</keyword>
<dbReference type="GO" id="GO:0046718">
    <property type="term" value="P:symbiont entry into host cell"/>
    <property type="evidence" value="ECO:0007669"/>
    <property type="project" value="UniProtKB-KW"/>
</dbReference>
<keyword evidence="5" id="KW-1179">Viral genome integration</keyword>
<dbReference type="Gene3D" id="1.10.443.10">
    <property type="entry name" value="Intergrase catalytic core"/>
    <property type="match status" value="1"/>
</dbReference>
<dbReference type="GO" id="GO:0003677">
    <property type="term" value="F:DNA binding"/>
    <property type="evidence" value="ECO:0007669"/>
    <property type="project" value="UniProtKB-KW"/>
</dbReference>
<organism evidence="9">
    <name type="scientific">freshwater sediment metagenome</name>
    <dbReference type="NCBI Taxonomy" id="556182"/>
    <lineage>
        <taxon>unclassified sequences</taxon>
        <taxon>metagenomes</taxon>
        <taxon>ecological metagenomes</taxon>
    </lineage>
</organism>
<keyword evidence="4" id="KW-0233">DNA recombination</keyword>
<dbReference type="InterPro" id="IPR025166">
    <property type="entry name" value="Integrase_DNA_bind_dom"/>
</dbReference>
<dbReference type="InterPro" id="IPR010998">
    <property type="entry name" value="Integrase_recombinase_N"/>
</dbReference>
<name>A0AA48R9B2_9ZZZZ</name>
<evidence type="ECO:0000256" key="6">
    <source>
        <dbReference type="ARBA" id="ARBA00023296"/>
    </source>
</evidence>
<evidence type="ECO:0000256" key="3">
    <source>
        <dbReference type="ARBA" id="ARBA00023125"/>
    </source>
</evidence>
<reference evidence="9" key="1">
    <citation type="submission" date="2023-07" db="EMBL/GenBank/DDBJ databases">
        <authorList>
            <person name="Pelsma A.J. K."/>
        </authorList>
    </citation>
    <scope>NUCLEOTIDE SEQUENCE</scope>
</reference>
<evidence type="ECO:0008006" key="10">
    <source>
        <dbReference type="Google" id="ProtNLM"/>
    </source>
</evidence>
<dbReference type="GO" id="GO:0006310">
    <property type="term" value="P:DNA recombination"/>
    <property type="evidence" value="ECO:0007669"/>
    <property type="project" value="UniProtKB-KW"/>
</dbReference>
<evidence type="ECO:0000256" key="5">
    <source>
        <dbReference type="ARBA" id="ARBA00023195"/>
    </source>
</evidence>
<dbReference type="InterPro" id="IPR002104">
    <property type="entry name" value="Integrase_catalytic"/>
</dbReference>
<dbReference type="InterPro" id="IPR053876">
    <property type="entry name" value="Phage_int_M"/>
</dbReference>
<proteinExistence type="inferred from homology"/>
<gene>
    <name evidence="9" type="ORF">AMST5_00971</name>
</gene>
<feature type="domain" description="Core-binding (CB)" evidence="8">
    <location>
        <begin position="113"/>
        <end position="194"/>
    </location>
</feature>
<evidence type="ECO:0000256" key="2">
    <source>
        <dbReference type="ARBA" id="ARBA00022908"/>
    </source>
</evidence>
<dbReference type="PROSITE" id="PS51900">
    <property type="entry name" value="CB"/>
    <property type="match status" value="1"/>
</dbReference>
<comment type="similarity">
    <text evidence="1">Belongs to the 'phage' integrase family.</text>
</comment>
<dbReference type="Pfam" id="PF22022">
    <property type="entry name" value="Phage_int_M"/>
    <property type="match status" value="1"/>
</dbReference>
<dbReference type="SUPFAM" id="SSF56349">
    <property type="entry name" value="DNA breaking-rejoining enzymes"/>
    <property type="match status" value="1"/>
</dbReference>
<dbReference type="PANTHER" id="PTHR30629:SF2">
    <property type="entry name" value="PROPHAGE INTEGRASE INTS-RELATED"/>
    <property type="match status" value="1"/>
</dbReference>
<dbReference type="InterPro" id="IPR038488">
    <property type="entry name" value="Integrase_DNA-bd_sf"/>
</dbReference>
<evidence type="ECO:0000259" key="7">
    <source>
        <dbReference type="PROSITE" id="PS51898"/>
    </source>
</evidence>
<dbReference type="Gene3D" id="1.10.150.130">
    <property type="match status" value="1"/>
</dbReference>
<dbReference type="EMBL" id="OY288114">
    <property type="protein sequence ID" value="CAJ0856963.1"/>
    <property type="molecule type" value="Genomic_DNA"/>
</dbReference>
<evidence type="ECO:0000259" key="8">
    <source>
        <dbReference type="PROSITE" id="PS51900"/>
    </source>
</evidence>
<dbReference type="InterPro" id="IPR050808">
    <property type="entry name" value="Phage_Integrase"/>
</dbReference>
<sequence length="450" mass="50301">MTFKAGDKPKTFATAKALEKLTEPGRYRDVGDPAVTGLYLQVTNATNRSWVLRYQFQKRPRAMGLGSYPLIGLAAARARAREILGDLKQHKIDPLEARKTEQAAEREARAKAQTFRQAAERYYERKAPEWKTDAQRREFKSTMARYAFPVIGDKDVAAVDTQDMLAILQPIWTAKPTVANLLRMRLEGVLSMAKVAGLRAGDNPAIWRGHLSELLPSQGVLAKRGVIKREHHAAIPYLKLPPFVMALREQESVTARALEYIILTACRLREGLEAQWTEIDLDARLWTIPATRHKTGARTGKPHVIPLSDAAMALLQSMPREGAFVFPGRIAGQPLSERPIGKLGKRLAPDIKITTHGFRSAFRTWQDEMTDFRESLGEMALAHAVGDKTERAYRRGTAIDKRRELMAAWAEFCGGFFRGDPNAKIIAPSARESHDESRGTVVAFKAPGRK</sequence>
<dbReference type="Pfam" id="PF00589">
    <property type="entry name" value="Phage_integrase"/>
    <property type="match status" value="1"/>
</dbReference>
<accession>A0AA48R9B2</accession>
<feature type="domain" description="Tyr recombinase" evidence="7">
    <location>
        <begin position="230"/>
        <end position="406"/>
    </location>
</feature>
<evidence type="ECO:0000313" key="9">
    <source>
        <dbReference type="EMBL" id="CAJ0856963.1"/>
    </source>
</evidence>
<dbReference type="GO" id="GO:0075713">
    <property type="term" value="P:establishment of integrated proviral latency"/>
    <property type="evidence" value="ECO:0007669"/>
    <property type="project" value="UniProtKB-KW"/>
</dbReference>
<keyword evidence="3" id="KW-0238">DNA-binding</keyword>
<evidence type="ECO:0000256" key="1">
    <source>
        <dbReference type="ARBA" id="ARBA00008857"/>
    </source>
</evidence>
<dbReference type="InterPro" id="IPR013762">
    <property type="entry name" value="Integrase-like_cat_sf"/>
</dbReference>
<dbReference type="CDD" id="cd00801">
    <property type="entry name" value="INT_P4_C"/>
    <property type="match status" value="1"/>
</dbReference>
<dbReference type="PANTHER" id="PTHR30629">
    <property type="entry name" value="PROPHAGE INTEGRASE"/>
    <property type="match status" value="1"/>
</dbReference>